<dbReference type="RefSeq" id="WP_072895634.1">
    <property type="nucleotide sequence ID" value="NZ_FQVM01000012.1"/>
</dbReference>
<accession>A0A1M4WF59</accession>
<dbReference type="STRING" id="1533.SAMN05443638_11210"/>
<dbReference type="EMBL" id="FQVM01000012">
    <property type="protein sequence ID" value="SHE79703.1"/>
    <property type="molecule type" value="Genomic_DNA"/>
</dbReference>
<reference evidence="1 2" key="1">
    <citation type="submission" date="2016-11" db="EMBL/GenBank/DDBJ databases">
        <authorList>
            <person name="Jaros S."/>
            <person name="Januszkiewicz K."/>
            <person name="Wedrychowicz H."/>
        </authorList>
    </citation>
    <scope>NUCLEOTIDE SEQUENCE [LARGE SCALE GENOMIC DNA]</scope>
    <source>
        <strain evidence="1 2">DSM 2631</strain>
    </source>
</reference>
<dbReference type="AlphaFoldDB" id="A0A1M4WF59"/>
<evidence type="ECO:0000313" key="1">
    <source>
        <dbReference type="EMBL" id="SHE79703.1"/>
    </source>
</evidence>
<keyword evidence="2" id="KW-1185">Reference proteome</keyword>
<protein>
    <submittedName>
        <fullName evidence="1">Uncharacterized protein</fullName>
    </submittedName>
</protein>
<evidence type="ECO:0000313" key="2">
    <source>
        <dbReference type="Proteomes" id="UP000184035"/>
    </source>
</evidence>
<proteinExistence type="predicted"/>
<gene>
    <name evidence="1" type="ORF">SAMN05443638_11210</name>
</gene>
<organism evidence="1 2">
    <name type="scientific">Clostridium fallax</name>
    <dbReference type="NCBI Taxonomy" id="1533"/>
    <lineage>
        <taxon>Bacteria</taxon>
        <taxon>Bacillati</taxon>
        <taxon>Bacillota</taxon>
        <taxon>Clostridia</taxon>
        <taxon>Eubacteriales</taxon>
        <taxon>Clostridiaceae</taxon>
        <taxon>Clostridium</taxon>
    </lineage>
</organism>
<name>A0A1M4WF59_9CLOT</name>
<dbReference type="Proteomes" id="UP000184035">
    <property type="component" value="Unassembled WGS sequence"/>
</dbReference>
<sequence length="121" mass="13812">MIKLGKVCTFMGEILGLSTEIIIRGSGTAINTISNVLDKDNKIKKNKIEKSSIEFGDKISKYIVNTVKDNEEKIDLKSTEIIEKIKDVKENAYKSKTVIYGDPEYLYGKENIIYEDYEVHK</sequence>